<gene>
    <name evidence="1" type="ORF">UFOPK3024_00102</name>
</gene>
<dbReference type="AlphaFoldDB" id="A0A6J6X7A1"/>
<proteinExistence type="predicted"/>
<accession>A0A6J6X7A1</accession>
<name>A0A6J6X7A1_9ZZZZ</name>
<dbReference type="EMBL" id="CAFAAK010000007">
    <property type="protein sequence ID" value="CAB4792269.1"/>
    <property type="molecule type" value="Genomic_DNA"/>
</dbReference>
<evidence type="ECO:0000313" key="1">
    <source>
        <dbReference type="EMBL" id="CAB4792269.1"/>
    </source>
</evidence>
<organism evidence="1">
    <name type="scientific">freshwater metagenome</name>
    <dbReference type="NCBI Taxonomy" id="449393"/>
    <lineage>
        <taxon>unclassified sequences</taxon>
        <taxon>metagenomes</taxon>
        <taxon>ecological metagenomes</taxon>
    </lineage>
</organism>
<reference evidence="1" key="1">
    <citation type="submission" date="2020-05" db="EMBL/GenBank/DDBJ databases">
        <authorList>
            <person name="Chiriac C."/>
            <person name="Salcher M."/>
            <person name="Ghai R."/>
            <person name="Kavagutti S V."/>
        </authorList>
    </citation>
    <scope>NUCLEOTIDE SEQUENCE</scope>
</reference>
<sequence length="41" mass="4328">MGLQVMAPVMADDQVYRVAGAVEKALAQQWGGLLLDQAVAL</sequence>
<protein>
    <submittedName>
        <fullName evidence="1">Unannotated protein</fullName>
    </submittedName>
</protein>